<dbReference type="Pfam" id="PF00817">
    <property type="entry name" value="IMS"/>
    <property type="match status" value="1"/>
</dbReference>
<dbReference type="GO" id="GO:0006281">
    <property type="term" value="P:DNA repair"/>
    <property type="evidence" value="ECO:0007669"/>
    <property type="project" value="InterPro"/>
</dbReference>
<protein>
    <submittedName>
        <fullName evidence="4">Unannotated protein</fullName>
    </submittedName>
</protein>
<feature type="compositionally biased region" description="Basic and acidic residues" evidence="2">
    <location>
        <begin position="46"/>
        <end position="64"/>
    </location>
</feature>
<feature type="domain" description="UmuC" evidence="3">
    <location>
        <begin position="30"/>
        <end position="154"/>
    </location>
</feature>
<dbReference type="EMBL" id="CAEZUP010000164">
    <property type="protein sequence ID" value="CAB4627015.1"/>
    <property type="molecule type" value="Genomic_DNA"/>
</dbReference>
<evidence type="ECO:0000256" key="2">
    <source>
        <dbReference type="SAM" id="MobiDB-lite"/>
    </source>
</evidence>
<dbReference type="CDD" id="cd03468">
    <property type="entry name" value="PolY_like"/>
    <property type="match status" value="1"/>
</dbReference>
<dbReference type="PANTHER" id="PTHR35369:SF2">
    <property type="entry name" value="BLR3025 PROTEIN"/>
    <property type="match status" value="1"/>
</dbReference>
<proteinExistence type="predicted"/>
<dbReference type="AlphaFoldDB" id="A0A6J6IRG6"/>
<keyword evidence="1" id="KW-0227">DNA damage</keyword>
<dbReference type="PANTHER" id="PTHR35369">
    <property type="entry name" value="BLR3025 PROTEIN-RELATED"/>
    <property type="match status" value="1"/>
</dbReference>
<evidence type="ECO:0000313" key="4">
    <source>
        <dbReference type="EMBL" id="CAB4627015.1"/>
    </source>
</evidence>
<feature type="region of interest" description="Disordered" evidence="2">
    <location>
        <begin position="46"/>
        <end position="68"/>
    </location>
</feature>
<reference evidence="4" key="1">
    <citation type="submission" date="2020-05" db="EMBL/GenBank/DDBJ databases">
        <authorList>
            <person name="Chiriac C."/>
            <person name="Salcher M."/>
            <person name="Ghai R."/>
            <person name="Kavagutti S V."/>
        </authorList>
    </citation>
    <scope>NUCLEOTIDE SEQUENCE</scope>
</reference>
<organism evidence="4">
    <name type="scientific">freshwater metagenome</name>
    <dbReference type="NCBI Taxonomy" id="449393"/>
    <lineage>
        <taxon>unclassified sequences</taxon>
        <taxon>metagenomes</taxon>
        <taxon>ecological metagenomes</taxon>
    </lineage>
</organism>
<gene>
    <name evidence="4" type="ORF">UFOPK1835_02200</name>
</gene>
<evidence type="ECO:0000259" key="3">
    <source>
        <dbReference type="Pfam" id="PF00817"/>
    </source>
</evidence>
<evidence type="ECO:0000256" key="1">
    <source>
        <dbReference type="ARBA" id="ARBA00022763"/>
    </source>
</evidence>
<dbReference type="InterPro" id="IPR001126">
    <property type="entry name" value="UmuC"/>
</dbReference>
<dbReference type="InterPro" id="IPR043502">
    <property type="entry name" value="DNA/RNA_pol_sf"/>
</dbReference>
<name>A0A6J6IRG6_9ZZZZ</name>
<sequence length="526" mass="55291">MAPERVIRTLVVLTPDWPLIAAGVLPTDVAVVVHANRVVATSPRARSEGIEVGQRRREAQRRSPDLFLSESDPNRDARAFAPVAAALEQFTPRIELSRPGVAAFPTLGPSRYFGGDEALAAMVSAAIDAELDALGWGGSAGIGIADGPFAAQQAAQRGVITVVPVGGSPAFLAPIGVKVLDRPELVDVLSRLGLHTLGSFAALAAGDVVGRFGVDGHAAHRLASGLDERPPATSPPPRDLHFVVELESPADRVDIATFAARGVAEALHERLSGEGFACTRVCISAETEHGECIERVWRHEAALTPAALVDRVRWQLDGWLNGPAAVRPTSGITRITLAPDELIAAGGRQLGFWGGETAVDERAARALARVQGLLGVNAVTVPDVRGGRGPSERIVRISAAAVDLGAGHSAGTSRRMGDAPWPGRVPAPSPALVPGEPVGVDVFDDTGAAVMVNGRGDISAAPASIRFAGGPDIGVAAWAGPWPLDERWWDPAQHRRRARLQVALTDDRALLLHVEHGEWSVEGFYD</sequence>
<dbReference type="InterPro" id="IPR050356">
    <property type="entry name" value="SulA_CellDiv_inhibitor"/>
</dbReference>
<accession>A0A6J6IRG6</accession>
<dbReference type="SUPFAM" id="SSF56672">
    <property type="entry name" value="DNA/RNA polymerases"/>
    <property type="match status" value="1"/>
</dbReference>